<dbReference type="EMBL" id="CP137539">
    <property type="protein sequence ID" value="WOP56552.1"/>
    <property type="molecule type" value="Genomic_DNA"/>
</dbReference>
<reference evidence="3" key="1">
    <citation type="submission" date="2023-10" db="EMBL/GenBank/DDBJ databases">
        <title>Comparative Genomic Analysis of Tomato Bacterial Spot Xanthomonads Reveals A New Lineage of Xanthomonas euvesicatoria.</title>
        <authorList>
            <person name="Huang C.-J."/>
            <person name="Wu T.-L."/>
            <person name="Wu Y.-L."/>
            <person name="Wang R.-S."/>
            <person name="Lin Y.-C."/>
        </authorList>
    </citation>
    <scope>NUCLEOTIDE SEQUENCE</scope>
    <source>
        <strain evidence="3">T0319-01</strain>
    </source>
</reference>
<comment type="similarity">
    <text evidence="1">Belongs to the transposase 8 family.</text>
</comment>
<dbReference type="AlphaFoldDB" id="A0AAX4FIX4"/>
<dbReference type="GO" id="GO:0006313">
    <property type="term" value="P:DNA transposition"/>
    <property type="evidence" value="ECO:0007669"/>
    <property type="project" value="InterPro"/>
</dbReference>
<dbReference type="RefSeq" id="WP_317719023.1">
    <property type="nucleotide sequence ID" value="NZ_CP137532.1"/>
</dbReference>
<dbReference type="Proteomes" id="UP001304429">
    <property type="component" value="Chromosome"/>
</dbReference>
<dbReference type="GO" id="GO:0003677">
    <property type="term" value="F:DNA binding"/>
    <property type="evidence" value="ECO:0007669"/>
    <property type="project" value="InterPro"/>
</dbReference>
<dbReference type="Pfam" id="PF01527">
    <property type="entry name" value="HTH_Tnp_1"/>
    <property type="match status" value="1"/>
</dbReference>
<evidence type="ECO:0000313" key="3">
    <source>
        <dbReference type="EMBL" id="WOP56552.1"/>
    </source>
</evidence>
<dbReference type="InterPro" id="IPR009057">
    <property type="entry name" value="Homeodomain-like_sf"/>
</dbReference>
<feature type="coiled-coil region" evidence="2">
    <location>
        <begin position="61"/>
        <end position="88"/>
    </location>
</feature>
<evidence type="ECO:0000256" key="2">
    <source>
        <dbReference type="SAM" id="Coils"/>
    </source>
</evidence>
<gene>
    <name evidence="3" type="ORF">R5577_20835</name>
</gene>
<proteinExistence type="inferred from homology"/>
<dbReference type="SUPFAM" id="SSF46689">
    <property type="entry name" value="Homeodomain-like"/>
    <property type="match status" value="1"/>
</dbReference>
<dbReference type="InterPro" id="IPR002514">
    <property type="entry name" value="Transposase_8"/>
</dbReference>
<keyword evidence="2" id="KW-0175">Coiled coil</keyword>
<dbReference type="GO" id="GO:0004803">
    <property type="term" value="F:transposase activity"/>
    <property type="evidence" value="ECO:0007669"/>
    <property type="project" value="InterPro"/>
</dbReference>
<accession>A0AAX4FIX4</accession>
<protein>
    <submittedName>
        <fullName evidence="3">Transposase</fullName>
    </submittedName>
</protein>
<name>A0AAX4FIX4_XANEU</name>
<evidence type="ECO:0000256" key="1">
    <source>
        <dbReference type="ARBA" id="ARBA00009964"/>
    </source>
</evidence>
<organism evidence="3 4">
    <name type="scientific">Xanthomonas euvesicatoria</name>
    <dbReference type="NCBI Taxonomy" id="456327"/>
    <lineage>
        <taxon>Bacteria</taxon>
        <taxon>Pseudomonadati</taxon>
        <taxon>Pseudomonadota</taxon>
        <taxon>Gammaproteobacteria</taxon>
        <taxon>Lysobacterales</taxon>
        <taxon>Lysobacteraceae</taxon>
        <taxon>Xanthomonas</taxon>
    </lineage>
</organism>
<evidence type="ECO:0000313" key="4">
    <source>
        <dbReference type="Proteomes" id="UP001304429"/>
    </source>
</evidence>
<dbReference type="PANTHER" id="PTHR33215">
    <property type="entry name" value="PROTEIN DISTAL ANTENNA"/>
    <property type="match status" value="1"/>
</dbReference>
<dbReference type="PANTHER" id="PTHR33215:SF13">
    <property type="entry name" value="PROTEIN DISTAL ANTENNA"/>
    <property type="match status" value="1"/>
</dbReference>
<dbReference type="Gene3D" id="1.10.10.60">
    <property type="entry name" value="Homeodomain-like"/>
    <property type="match status" value="1"/>
</dbReference>
<dbReference type="InterPro" id="IPR051839">
    <property type="entry name" value="RD_transcriptional_regulator"/>
</dbReference>
<sequence length="102" mass="11454">MQKRQQFTAEFKREAVRLLRAGDRPAAVIARELGIPRNRLYKWATDLDAKGASAFAGSGRPKASQDELAVLQRELARLREENEILKKAAAYFARAPTSPRSE</sequence>